<comment type="subcellular location">
    <subcellularLocation>
        <location evidence="1">Cytoplasm</location>
    </subcellularLocation>
</comment>
<dbReference type="PANTHER" id="PTHR15184:SF9">
    <property type="entry name" value="SPI-1 TYPE 3 SECRETION SYSTEM ATPASE"/>
    <property type="match status" value="1"/>
</dbReference>
<dbReference type="Pfam" id="PF00006">
    <property type="entry name" value="ATP-synt_ab"/>
    <property type="match status" value="1"/>
</dbReference>
<evidence type="ECO:0000256" key="1">
    <source>
        <dbReference type="ARBA" id="ARBA00004496"/>
    </source>
</evidence>
<dbReference type="InterPro" id="IPR050053">
    <property type="entry name" value="ATPase_alpha/beta_chains"/>
</dbReference>
<evidence type="ECO:0000256" key="5">
    <source>
        <dbReference type="ARBA" id="ARBA00022840"/>
    </source>
</evidence>
<dbReference type="GO" id="GO:0030257">
    <property type="term" value="C:type III protein secretion system complex"/>
    <property type="evidence" value="ECO:0007669"/>
    <property type="project" value="InterPro"/>
</dbReference>
<dbReference type="NCBIfam" id="TIGR01026">
    <property type="entry name" value="fliI_yscN"/>
    <property type="match status" value="1"/>
</dbReference>
<dbReference type="InterPro" id="IPR040627">
    <property type="entry name" value="T3SS_ATPase_C"/>
</dbReference>
<evidence type="ECO:0000313" key="12">
    <source>
        <dbReference type="Proteomes" id="UP000318995"/>
    </source>
</evidence>
<evidence type="ECO:0000256" key="7">
    <source>
        <dbReference type="ARBA" id="ARBA00022967"/>
    </source>
</evidence>
<keyword evidence="4" id="KW-0547">Nucleotide-binding</keyword>
<dbReference type="CDD" id="cd01136">
    <property type="entry name" value="ATPase_flagellum-secretory_path_III"/>
    <property type="match status" value="1"/>
</dbReference>
<comment type="catalytic activity">
    <reaction evidence="8">
        <text>ATP + H2O + cellular proteinSide 1 = ADP + phosphate + cellular proteinSide 2.</text>
        <dbReference type="EC" id="7.4.2.8"/>
    </reaction>
</comment>
<dbReference type="GO" id="GO:0046933">
    <property type="term" value="F:proton-transporting ATP synthase activity, rotational mechanism"/>
    <property type="evidence" value="ECO:0007669"/>
    <property type="project" value="TreeGrafter"/>
</dbReference>
<evidence type="ECO:0000256" key="8">
    <source>
        <dbReference type="ARBA" id="ARBA00034006"/>
    </source>
</evidence>
<dbReference type="GO" id="GO:0005524">
    <property type="term" value="F:ATP binding"/>
    <property type="evidence" value="ECO:0007669"/>
    <property type="project" value="UniProtKB-KW"/>
</dbReference>
<evidence type="ECO:0000256" key="2">
    <source>
        <dbReference type="ARBA" id="ARBA00022448"/>
    </source>
</evidence>
<evidence type="ECO:0000256" key="3">
    <source>
        <dbReference type="ARBA" id="ARBA00022490"/>
    </source>
</evidence>
<dbReference type="Proteomes" id="UP000318995">
    <property type="component" value="Unassembled WGS sequence"/>
</dbReference>
<dbReference type="GO" id="GO:0005737">
    <property type="term" value="C:cytoplasm"/>
    <property type="evidence" value="ECO:0007669"/>
    <property type="project" value="UniProtKB-SubCell"/>
</dbReference>
<dbReference type="InterPro" id="IPR005714">
    <property type="entry name" value="ATPase_T3SS_FliI/YscN"/>
</dbReference>
<gene>
    <name evidence="11" type="primary">fliI</name>
    <name evidence="11" type="ORF">Pla111_21330</name>
</gene>
<keyword evidence="5" id="KW-0067">ATP-binding</keyword>
<dbReference type="InterPro" id="IPR000194">
    <property type="entry name" value="ATPase_F1/V1/A1_a/bsu_nucl-bd"/>
</dbReference>
<feature type="domain" description="AAA+ ATPase" evidence="10">
    <location>
        <begin position="155"/>
        <end position="336"/>
    </location>
</feature>
<dbReference type="InterPro" id="IPR003593">
    <property type="entry name" value="AAA+_ATPase"/>
</dbReference>
<dbReference type="AlphaFoldDB" id="A0A5C5VYZ3"/>
<comment type="caution">
    <text evidence="11">The sequence shown here is derived from an EMBL/GenBank/DDBJ whole genome shotgun (WGS) entry which is preliminary data.</text>
</comment>
<accession>A0A5C5VYZ3</accession>
<dbReference type="GO" id="GO:0016887">
    <property type="term" value="F:ATP hydrolysis activity"/>
    <property type="evidence" value="ECO:0007669"/>
    <property type="project" value="InterPro"/>
</dbReference>
<dbReference type="SMART" id="SM00382">
    <property type="entry name" value="AAA"/>
    <property type="match status" value="1"/>
</dbReference>
<keyword evidence="6" id="KW-0653">Protein transport</keyword>
<dbReference type="GO" id="GO:0008564">
    <property type="term" value="F:protein-exporting ATPase activity"/>
    <property type="evidence" value="ECO:0007669"/>
    <property type="project" value="UniProtKB-EC"/>
</dbReference>
<dbReference type="RefSeq" id="WP_146574094.1">
    <property type="nucleotide sequence ID" value="NZ_SJPH01000004.1"/>
</dbReference>
<protein>
    <submittedName>
        <fullName evidence="11">Flagellum-specific ATP synthase</fullName>
    </submittedName>
</protein>
<organism evidence="11 12">
    <name type="scientific">Botrimarina hoheduenensis</name>
    <dbReference type="NCBI Taxonomy" id="2528000"/>
    <lineage>
        <taxon>Bacteria</taxon>
        <taxon>Pseudomonadati</taxon>
        <taxon>Planctomycetota</taxon>
        <taxon>Planctomycetia</taxon>
        <taxon>Pirellulales</taxon>
        <taxon>Lacipirellulaceae</taxon>
        <taxon>Botrimarina</taxon>
    </lineage>
</organism>
<keyword evidence="7" id="KW-1278">Translocase</keyword>
<evidence type="ECO:0000313" key="11">
    <source>
        <dbReference type="EMBL" id="TWT43183.1"/>
    </source>
</evidence>
<keyword evidence="2" id="KW-0813">Transport</keyword>
<sequence>MTFDIPTNTLDEAMSASLSGTVVETTGMLATVADFPAPVGAAVEIRTSSAARIAAEVVGFKGRLTMISPFGSLAGVRKGHTVILRRTRRTLPVGDALLGRVLNAHGEAVDGRPQPARSSRRDLNPAPVPAIDRPRIDEALPTGVRAIDGVLTCGRGQRLGVFAGAGVGKSTLLGMMARYSQADVIVIGLVGERGREVNEFLERDLGADGLRRSVVVVSTSNEPPLMRLQAAGAATAIAEHFRDQGKDVLLLIDSITRTALASRELGLAAGEPPTTRGFPPSTFAMLPQLVERAGRTPRGSITAFYSVLVEGDDPNDPIADTMRGLLDGHLWLSRDRAAKGFYPAIDVGQSISRLMPELVPAEHLAAAGAVRRLIATRTENEDLIAVGAYRRGADPAIDASIELGPEIDQYLTQANQDHITAEDAKQQLLALGVKAAALLARQRPTGPAPNEMTPNLRRAS</sequence>
<keyword evidence="3" id="KW-0963">Cytoplasm</keyword>
<name>A0A5C5VYZ3_9BACT</name>
<dbReference type="PROSITE" id="PS00152">
    <property type="entry name" value="ATPASE_ALPHA_BETA"/>
    <property type="match status" value="1"/>
</dbReference>
<dbReference type="InterPro" id="IPR020003">
    <property type="entry name" value="ATPase_a/bsu_AS"/>
</dbReference>
<dbReference type="GO" id="GO:0030254">
    <property type="term" value="P:protein secretion by the type III secretion system"/>
    <property type="evidence" value="ECO:0007669"/>
    <property type="project" value="InterPro"/>
</dbReference>
<evidence type="ECO:0000256" key="9">
    <source>
        <dbReference type="SAM" id="MobiDB-lite"/>
    </source>
</evidence>
<dbReference type="SUPFAM" id="SSF52540">
    <property type="entry name" value="P-loop containing nucleoside triphosphate hydrolases"/>
    <property type="match status" value="1"/>
</dbReference>
<dbReference type="FunFam" id="3.40.50.12240:FF:000002">
    <property type="entry name" value="Flagellum-specific ATP synthase FliI"/>
    <property type="match status" value="1"/>
</dbReference>
<feature type="region of interest" description="Disordered" evidence="9">
    <location>
        <begin position="108"/>
        <end position="131"/>
    </location>
</feature>
<evidence type="ECO:0000259" key="10">
    <source>
        <dbReference type="SMART" id="SM00382"/>
    </source>
</evidence>
<dbReference type="PANTHER" id="PTHR15184">
    <property type="entry name" value="ATP SYNTHASE"/>
    <property type="match status" value="1"/>
</dbReference>
<feature type="region of interest" description="Disordered" evidence="9">
    <location>
        <begin position="441"/>
        <end position="460"/>
    </location>
</feature>
<evidence type="ECO:0000256" key="6">
    <source>
        <dbReference type="ARBA" id="ARBA00022927"/>
    </source>
</evidence>
<dbReference type="OrthoDB" id="9802718at2"/>
<proteinExistence type="predicted"/>
<dbReference type="InterPro" id="IPR027417">
    <property type="entry name" value="P-loop_NTPase"/>
</dbReference>
<keyword evidence="12" id="KW-1185">Reference proteome</keyword>
<dbReference type="Gene3D" id="3.40.50.12240">
    <property type="match status" value="1"/>
</dbReference>
<evidence type="ECO:0000256" key="4">
    <source>
        <dbReference type="ARBA" id="ARBA00022741"/>
    </source>
</evidence>
<reference evidence="11 12" key="1">
    <citation type="submission" date="2019-02" db="EMBL/GenBank/DDBJ databases">
        <title>Deep-cultivation of Planctomycetes and their phenomic and genomic characterization uncovers novel biology.</title>
        <authorList>
            <person name="Wiegand S."/>
            <person name="Jogler M."/>
            <person name="Boedeker C."/>
            <person name="Pinto D."/>
            <person name="Vollmers J."/>
            <person name="Rivas-Marin E."/>
            <person name="Kohn T."/>
            <person name="Peeters S.H."/>
            <person name="Heuer A."/>
            <person name="Rast P."/>
            <person name="Oberbeckmann S."/>
            <person name="Bunk B."/>
            <person name="Jeske O."/>
            <person name="Meyerdierks A."/>
            <person name="Storesund J.E."/>
            <person name="Kallscheuer N."/>
            <person name="Luecker S."/>
            <person name="Lage O.M."/>
            <person name="Pohl T."/>
            <person name="Merkel B.J."/>
            <person name="Hornburger P."/>
            <person name="Mueller R.-W."/>
            <person name="Bruemmer F."/>
            <person name="Labrenz M."/>
            <person name="Spormann A.M."/>
            <person name="Op Den Camp H."/>
            <person name="Overmann J."/>
            <person name="Amann R."/>
            <person name="Jetten M.S.M."/>
            <person name="Mascher T."/>
            <person name="Medema M.H."/>
            <person name="Devos D.P."/>
            <person name="Kaster A.-K."/>
            <person name="Ovreas L."/>
            <person name="Rohde M."/>
            <person name="Galperin M.Y."/>
            <person name="Jogler C."/>
        </authorList>
    </citation>
    <scope>NUCLEOTIDE SEQUENCE [LARGE SCALE GENOMIC DNA]</scope>
    <source>
        <strain evidence="11 12">Pla111</strain>
    </source>
</reference>
<dbReference type="EMBL" id="SJPH01000004">
    <property type="protein sequence ID" value="TWT43183.1"/>
    <property type="molecule type" value="Genomic_DNA"/>
</dbReference>
<dbReference type="Pfam" id="PF18269">
    <property type="entry name" value="T3SS_ATPase_C"/>
    <property type="match status" value="1"/>
</dbReference>